<dbReference type="EMBL" id="QUBQ01000001">
    <property type="protein sequence ID" value="REK76419.1"/>
    <property type="molecule type" value="Genomic_DNA"/>
</dbReference>
<sequence>MYESLLLKWKDEYLSIEGTYTNHVTKFVDYISLIGKANQPISITKEDVDNCIGHYNSLKKINTIRTMESHIESVKAFYKYLVGKKYCDDIFNNIASFQEFKEKIALKYKLLNPTNRSYWEDSELIDILELLEGYFNNNDLSQMEGINEKKKYFKFLVLRLFIKLTLVAPTKKSVICSMKFNNFEKGFKFLVVNGVRVKIPNSLVRDLKYSVKIAEIMKSTKANENDKIFDFVYNETFRVESLNEYFCTFLKTFKIFEIPDNVGSYPVEIIMDTALFEMVKNGANPALIAKINGTKISALEKKFYSNEIPIQDADELIYREIAKNKYYSFI</sequence>
<dbReference type="GO" id="GO:0003677">
    <property type="term" value="F:DNA binding"/>
    <property type="evidence" value="ECO:0007669"/>
    <property type="project" value="UniProtKB-KW"/>
</dbReference>
<accession>A0A371PL94</accession>
<organism evidence="2 3">
    <name type="scientific">Paenibacillus paeoniae</name>
    <dbReference type="NCBI Taxonomy" id="2292705"/>
    <lineage>
        <taxon>Bacteria</taxon>
        <taxon>Bacillati</taxon>
        <taxon>Bacillota</taxon>
        <taxon>Bacilli</taxon>
        <taxon>Bacillales</taxon>
        <taxon>Paenibacillaceae</taxon>
        <taxon>Paenibacillus</taxon>
    </lineage>
</organism>
<keyword evidence="1" id="KW-0238">DNA-binding</keyword>
<proteinExistence type="predicted"/>
<dbReference type="Proteomes" id="UP000261905">
    <property type="component" value="Unassembled WGS sequence"/>
</dbReference>
<evidence type="ECO:0000313" key="2">
    <source>
        <dbReference type="EMBL" id="REK76419.1"/>
    </source>
</evidence>
<name>A0A371PL94_9BACL</name>
<dbReference type="SUPFAM" id="SSF56349">
    <property type="entry name" value="DNA breaking-rejoining enzymes"/>
    <property type="match status" value="1"/>
</dbReference>
<keyword evidence="3" id="KW-1185">Reference proteome</keyword>
<dbReference type="RefSeq" id="WP_116043352.1">
    <property type="nucleotide sequence ID" value="NZ_QUBQ01000001.1"/>
</dbReference>
<evidence type="ECO:0000313" key="3">
    <source>
        <dbReference type="Proteomes" id="UP000261905"/>
    </source>
</evidence>
<evidence type="ECO:0000256" key="1">
    <source>
        <dbReference type="ARBA" id="ARBA00023125"/>
    </source>
</evidence>
<dbReference type="Gene3D" id="1.10.150.130">
    <property type="match status" value="1"/>
</dbReference>
<dbReference type="InterPro" id="IPR011010">
    <property type="entry name" value="DNA_brk_join_enz"/>
</dbReference>
<protein>
    <submittedName>
        <fullName evidence="2">Uncharacterized protein</fullName>
    </submittedName>
</protein>
<comment type="caution">
    <text evidence="2">The sequence shown here is derived from an EMBL/GenBank/DDBJ whole genome shotgun (WGS) entry which is preliminary data.</text>
</comment>
<dbReference type="InterPro" id="IPR010998">
    <property type="entry name" value="Integrase_recombinase_N"/>
</dbReference>
<dbReference type="AlphaFoldDB" id="A0A371PL94"/>
<reference evidence="2 3" key="1">
    <citation type="submission" date="2018-08" db="EMBL/GenBank/DDBJ databases">
        <title>Paenibacillus sp. M4BSY-1, whole genome shotgun sequence.</title>
        <authorList>
            <person name="Tuo L."/>
        </authorList>
    </citation>
    <scope>NUCLEOTIDE SEQUENCE [LARGE SCALE GENOMIC DNA]</scope>
    <source>
        <strain evidence="2 3">M4BSY-1</strain>
    </source>
</reference>
<dbReference type="OrthoDB" id="2596789at2"/>
<gene>
    <name evidence="2" type="ORF">DX130_05090</name>
</gene>